<evidence type="ECO:0000313" key="8">
    <source>
        <dbReference type="EMBL" id="TXB65329.1"/>
    </source>
</evidence>
<proteinExistence type="inferred from homology"/>
<evidence type="ECO:0000259" key="7">
    <source>
        <dbReference type="Pfam" id="PF00155"/>
    </source>
</evidence>
<evidence type="ECO:0000256" key="4">
    <source>
        <dbReference type="ARBA" id="ARBA00022679"/>
    </source>
</evidence>
<dbReference type="InterPro" id="IPR015421">
    <property type="entry name" value="PyrdxlP-dep_Trfase_major"/>
</dbReference>
<dbReference type="PANTHER" id="PTHR13693">
    <property type="entry name" value="CLASS II AMINOTRANSFERASE/8-AMINO-7-OXONONANOATE SYNTHASE"/>
    <property type="match status" value="1"/>
</dbReference>
<comment type="similarity">
    <text evidence="3">Belongs to the class-II pyridoxal-phosphate-dependent aminotransferase family. BioF subfamily.</text>
</comment>
<evidence type="ECO:0000256" key="3">
    <source>
        <dbReference type="ARBA" id="ARBA00010008"/>
    </source>
</evidence>
<evidence type="ECO:0000256" key="6">
    <source>
        <dbReference type="RuleBase" id="RU003693"/>
    </source>
</evidence>
<dbReference type="Gene3D" id="3.40.640.10">
    <property type="entry name" value="Type I PLP-dependent aspartate aminotransferase-like (Major domain)"/>
    <property type="match status" value="1"/>
</dbReference>
<keyword evidence="5 6" id="KW-0663">Pyridoxal phosphate</keyword>
<name>A0A5C6RTK5_9FLAO</name>
<dbReference type="InterPro" id="IPR015424">
    <property type="entry name" value="PyrdxlP-dep_Trfase"/>
</dbReference>
<dbReference type="InterPro" id="IPR050087">
    <property type="entry name" value="AON_synthase_class-II"/>
</dbReference>
<evidence type="ECO:0000256" key="5">
    <source>
        <dbReference type="ARBA" id="ARBA00022898"/>
    </source>
</evidence>
<dbReference type="Pfam" id="PF00155">
    <property type="entry name" value="Aminotran_1_2"/>
    <property type="match status" value="1"/>
</dbReference>
<dbReference type="OrthoDB" id="9807157at2"/>
<dbReference type="GO" id="GO:0030170">
    <property type="term" value="F:pyridoxal phosphate binding"/>
    <property type="evidence" value="ECO:0007669"/>
    <property type="project" value="InterPro"/>
</dbReference>
<keyword evidence="8" id="KW-0032">Aminotransferase</keyword>
<gene>
    <name evidence="8" type="ORF">FRY74_07865</name>
</gene>
<keyword evidence="9" id="KW-1185">Reference proteome</keyword>
<evidence type="ECO:0000313" key="9">
    <source>
        <dbReference type="Proteomes" id="UP000321721"/>
    </source>
</evidence>
<evidence type="ECO:0000256" key="2">
    <source>
        <dbReference type="ARBA" id="ARBA00005189"/>
    </source>
</evidence>
<evidence type="ECO:0000256" key="1">
    <source>
        <dbReference type="ARBA" id="ARBA00001933"/>
    </source>
</evidence>
<dbReference type="RefSeq" id="WP_147100262.1">
    <property type="nucleotide sequence ID" value="NZ_VOOS01000003.1"/>
</dbReference>
<dbReference type="Proteomes" id="UP000321721">
    <property type="component" value="Unassembled WGS sequence"/>
</dbReference>
<dbReference type="PROSITE" id="PS00599">
    <property type="entry name" value="AA_TRANSFER_CLASS_2"/>
    <property type="match status" value="1"/>
</dbReference>
<comment type="caution">
    <text evidence="8">The sequence shown here is derived from an EMBL/GenBank/DDBJ whole genome shotgun (WGS) entry which is preliminary data.</text>
</comment>
<feature type="domain" description="Aminotransferase class I/classII large" evidence="7">
    <location>
        <begin position="30"/>
        <end position="361"/>
    </location>
</feature>
<sequence>MKKQNDYIHKKLKNREDENALRTLKISTGLIDFCSNDYLGFSAEKEIHILDQELANFGATGSRLISGNHKITEEVEDFLAEFYKSESALIFNSGYNANIGIFSSLPQRNDVIIYDELIHASIRDGIKLSNANSYSFKHNSIEHLETKLKKSTGNVYVAVESIYSMDGDAAPIENLVKICDNYGAALIVDEAHAVGIYGNGKGLVTELNLQDNVFARVVTFGKAYGCHGAAVLGNKLLRDYLINYSRAFIYTTALPLHSILTIRKAHNFLKQNTDRIEQLKSNVTHFQKLTSNLPTSNSDSPIQCIIISGNDEVKKIAIQIQNNGFDVRPILSPTVPKGQERLRICLHNFNTHEQINSLIKSLNS</sequence>
<comment type="pathway">
    <text evidence="2">Lipid metabolism.</text>
</comment>
<organism evidence="8 9">
    <name type="scientific">Vicingus serpentipes</name>
    <dbReference type="NCBI Taxonomy" id="1926625"/>
    <lineage>
        <taxon>Bacteria</taxon>
        <taxon>Pseudomonadati</taxon>
        <taxon>Bacteroidota</taxon>
        <taxon>Flavobacteriia</taxon>
        <taxon>Flavobacteriales</taxon>
        <taxon>Vicingaceae</taxon>
        <taxon>Vicingus</taxon>
    </lineage>
</organism>
<protein>
    <submittedName>
        <fullName evidence="8">Pyridoxal phosphate-dependent aminotransferase family protein</fullName>
    </submittedName>
</protein>
<dbReference type="InterPro" id="IPR001917">
    <property type="entry name" value="Aminotrans_II_pyridoxalP_BS"/>
</dbReference>
<accession>A0A5C6RTK5</accession>
<dbReference type="GO" id="GO:0009102">
    <property type="term" value="P:biotin biosynthetic process"/>
    <property type="evidence" value="ECO:0007669"/>
    <property type="project" value="TreeGrafter"/>
</dbReference>
<dbReference type="SUPFAM" id="SSF53383">
    <property type="entry name" value="PLP-dependent transferases"/>
    <property type="match status" value="1"/>
</dbReference>
<dbReference type="Gene3D" id="3.90.1150.10">
    <property type="entry name" value="Aspartate Aminotransferase, domain 1"/>
    <property type="match status" value="1"/>
</dbReference>
<dbReference type="InterPro" id="IPR004839">
    <property type="entry name" value="Aminotransferase_I/II_large"/>
</dbReference>
<dbReference type="AlphaFoldDB" id="A0A5C6RTK5"/>
<dbReference type="InterPro" id="IPR015422">
    <property type="entry name" value="PyrdxlP-dep_Trfase_small"/>
</dbReference>
<dbReference type="GO" id="GO:0008483">
    <property type="term" value="F:transaminase activity"/>
    <property type="evidence" value="ECO:0007669"/>
    <property type="project" value="UniProtKB-KW"/>
</dbReference>
<reference evidence="8 9" key="1">
    <citation type="submission" date="2019-08" db="EMBL/GenBank/DDBJ databases">
        <title>Genome of Vicingus serpentipes NCIMB 15042.</title>
        <authorList>
            <person name="Bowman J.P."/>
        </authorList>
    </citation>
    <scope>NUCLEOTIDE SEQUENCE [LARGE SCALE GENOMIC DNA]</scope>
    <source>
        <strain evidence="8 9">NCIMB 15042</strain>
    </source>
</reference>
<comment type="cofactor">
    <cofactor evidence="1 6">
        <name>pyridoxal 5'-phosphate</name>
        <dbReference type="ChEBI" id="CHEBI:597326"/>
    </cofactor>
</comment>
<dbReference type="PANTHER" id="PTHR13693:SF77">
    <property type="entry name" value="8-AMINO-7-OXONONANOATE SYNTHASE"/>
    <property type="match status" value="1"/>
</dbReference>
<dbReference type="EMBL" id="VOOS01000003">
    <property type="protein sequence ID" value="TXB65329.1"/>
    <property type="molecule type" value="Genomic_DNA"/>
</dbReference>
<keyword evidence="4 8" id="KW-0808">Transferase</keyword>